<accession>A0A9W6CET4</accession>
<dbReference type="GO" id="GO:0003700">
    <property type="term" value="F:DNA-binding transcription factor activity"/>
    <property type="evidence" value="ECO:0007669"/>
    <property type="project" value="TreeGrafter"/>
</dbReference>
<gene>
    <name evidence="8" type="ORF">GGQ86_001202</name>
    <name evidence="7" type="ORF">XFLAVUS301_06870</name>
</gene>
<evidence type="ECO:0000256" key="5">
    <source>
        <dbReference type="SAM" id="MobiDB-lite"/>
    </source>
</evidence>
<dbReference type="InterPro" id="IPR001647">
    <property type="entry name" value="HTH_TetR"/>
</dbReference>
<evidence type="ECO:0000259" key="6">
    <source>
        <dbReference type="PROSITE" id="PS50977"/>
    </source>
</evidence>
<dbReference type="Pfam" id="PF00440">
    <property type="entry name" value="TetR_N"/>
    <property type="match status" value="1"/>
</dbReference>
<dbReference type="Pfam" id="PF13305">
    <property type="entry name" value="TetR_C_33"/>
    <property type="match status" value="1"/>
</dbReference>
<evidence type="ECO:0000313" key="10">
    <source>
        <dbReference type="Proteomes" id="UP001245370"/>
    </source>
</evidence>
<evidence type="ECO:0000313" key="8">
    <source>
        <dbReference type="EMBL" id="MDR6332738.1"/>
    </source>
</evidence>
<protein>
    <submittedName>
        <fullName evidence="8">AcrR family transcriptional regulator</fullName>
    </submittedName>
    <submittedName>
        <fullName evidence="7">TetR family transcriptional regulator</fullName>
    </submittedName>
</protein>
<dbReference type="PROSITE" id="PS50977">
    <property type="entry name" value="HTH_TETR_2"/>
    <property type="match status" value="1"/>
</dbReference>
<dbReference type="RefSeq" id="WP_281805397.1">
    <property type="nucleotide sequence ID" value="NZ_BSDO01000001.1"/>
</dbReference>
<reference evidence="7" key="1">
    <citation type="submission" date="2022-12" db="EMBL/GenBank/DDBJ databases">
        <title>Reference genome sequencing for broad-spectrum identification of bacterial and archaeal isolates by mass spectrometry.</title>
        <authorList>
            <person name="Sekiguchi Y."/>
            <person name="Tourlousse D.M."/>
        </authorList>
    </citation>
    <scope>NUCLEOTIDE SEQUENCE</scope>
    <source>
        <strain evidence="7">301</strain>
    </source>
</reference>
<dbReference type="Proteomes" id="UP001144397">
    <property type="component" value="Unassembled WGS sequence"/>
</dbReference>
<feature type="DNA-binding region" description="H-T-H motif" evidence="4">
    <location>
        <begin position="44"/>
        <end position="63"/>
    </location>
</feature>
<keyword evidence="1" id="KW-0805">Transcription regulation</keyword>
<dbReference type="EMBL" id="JAVDPY010000002">
    <property type="protein sequence ID" value="MDR6332738.1"/>
    <property type="molecule type" value="Genomic_DNA"/>
</dbReference>
<evidence type="ECO:0000256" key="2">
    <source>
        <dbReference type="ARBA" id="ARBA00023125"/>
    </source>
</evidence>
<proteinExistence type="predicted"/>
<comment type="caution">
    <text evidence="7">The sequence shown here is derived from an EMBL/GenBank/DDBJ whole genome shotgun (WGS) entry which is preliminary data.</text>
</comment>
<dbReference type="PANTHER" id="PTHR30055">
    <property type="entry name" value="HTH-TYPE TRANSCRIPTIONAL REGULATOR RUTR"/>
    <property type="match status" value="1"/>
</dbReference>
<evidence type="ECO:0000313" key="9">
    <source>
        <dbReference type="Proteomes" id="UP001144397"/>
    </source>
</evidence>
<dbReference type="GO" id="GO:0000976">
    <property type="term" value="F:transcription cis-regulatory region binding"/>
    <property type="evidence" value="ECO:0007669"/>
    <property type="project" value="TreeGrafter"/>
</dbReference>
<dbReference type="PANTHER" id="PTHR30055:SF220">
    <property type="entry name" value="TETR-FAMILY REGULATORY PROTEIN"/>
    <property type="match status" value="1"/>
</dbReference>
<dbReference type="InterPro" id="IPR009057">
    <property type="entry name" value="Homeodomain-like_sf"/>
</dbReference>
<evidence type="ECO:0000313" key="7">
    <source>
        <dbReference type="EMBL" id="GLI21013.1"/>
    </source>
</evidence>
<keyword evidence="2 4" id="KW-0238">DNA-binding</keyword>
<organism evidence="7 9">
    <name type="scientific">Xanthobacter flavus</name>
    <dbReference type="NCBI Taxonomy" id="281"/>
    <lineage>
        <taxon>Bacteria</taxon>
        <taxon>Pseudomonadati</taxon>
        <taxon>Pseudomonadota</taxon>
        <taxon>Alphaproteobacteria</taxon>
        <taxon>Hyphomicrobiales</taxon>
        <taxon>Xanthobacteraceae</taxon>
        <taxon>Xanthobacter</taxon>
    </lineage>
</organism>
<dbReference type="SUPFAM" id="SSF46689">
    <property type="entry name" value="Homeodomain-like"/>
    <property type="match status" value="1"/>
</dbReference>
<evidence type="ECO:0000256" key="3">
    <source>
        <dbReference type="ARBA" id="ARBA00023163"/>
    </source>
</evidence>
<sequence length="214" mass="22720">MSEVKSSPPPTGGSPRARRKEDARARILAEARRIVLDQGFEALTMRRIAEAAGYSAAALYLHFENREAIARELGEAGMRALLEALAEAGKTADPLERLKALGLAYAAFGRAEPETYRLIFMEPGFATTALGGKDAAGAAAFALMGGVFQDLATAGRLRDGIDLEGLALTFWIVLHGMVSLKLTCSAFLVAPEEDLLAAALDNLLHGALRPNGEP</sequence>
<evidence type="ECO:0000256" key="1">
    <source>
        <dbReference type="ARBA" id="ARBA00023015"/>
    </source>
</evidence>
<reference evidence="8 10" key="2">
    <citation type="submission" date="2023-07" db="EMBL/GenBank/DDBJ databases">
        <title>Genomic Encyclopedia of Type Strains, Phase IV (KMG-IV): sequencing the most valuable type-strain genomes for metagenomic binning, comparative biology and taxonomic classification.</title>
        <authorList>
            <person name="Goeker M."/>
        </authorList>
    </citation>
    <scope>NUCLEOTIDE SEQUENCE [LARGE SCALE GENOMIC DNA]</scope>
    <source>
        <strain evidence="8 10">DSM 338</strain>
    </source>
</reference>
<dbReference type="AlphaFoldDB" id="A0A9W6CET4"/>
<dbReference type="InterPro" id="IPR050109">
    <property type="entry name" value="HTH-type_TetR-like_transc_reg"/>
</dbReference>
<keyword evidence="10" id="KW-1185">Reference proteome</keyword>
<feature type="domain" description="HTH tetR-type" evidence="6">
    <location>
        <begin position="21"/>
        <end position="81"/>
    </location>
</feature>
<dbReference type="Gene3D" id="1.10.357.10">
    <property type="entry name" value="Tetracycline Repressor, domain 2"/>
    <property type="match status" value="1"/>
</dbReference>
<dbReference type="EMBL" id="BSDO01000001">
    <property type="protein sequence ID" value="GLI21013.1"/>
    <property type="molecule type" value="Genomic_DNA"/>
</dbReference>
<dbReference type="InterPro" id="IPR036271">
    <property type="entry name" value="Tet_transcr_reg_TetR-rel_C_sf"/>
</dbReference>
<keyword evidence="3" id="KW-0804">Transcription</keyword>
<evidence type="ECO:0000256" key="4">
    <source>
        <dbReference type="PROSITE-ProRule" id="PRU00335"/>
    </source>
</evidence>
<dbReference type="GeneID" id="95761483"/>
<dbReference type="Proteomes" id="UP001245370">
    <property type="component" value="Unassembled WGS sequence"/>
</dbReference>
<dbReference type="SUPFAM" id="SSF48498">
    <property type="entry name" value="Tetracyclin repressor-like, C-terminal domain"/>
    <property type="match status" value="1"/>
</dbReference>
<feature type="region of interest" description="Disordered" evidence="5">
    <location>
        <begin position="1"/>
        <end position="22"/>
    </location>
</feature>
<dbReference type="PRINTS" id="PR00455">
    <property type="entry name" value="HTHTETR"/>
</dbReference>
<dbReference type="InterPro" id="IPR025996">
    <property type="entry name" value="MT1864/Rv1816-like_C"/>
</dbReference>
<name>A0A9W6CET4_XANFL</name>